<dbReference type="OrthoDB" id="981402at2"/>
<feature type="transmembrane region" description="Helical" evidence="1">
    <location>
        <begin position="81"/>
        <end position="101"/>
    </location>
</feature>
<feature type="transmembrane region" description="Helical" evidence="1">
    <location>
        <begin position="290"/>
        <end position="323"/>
    </location>
</feature>
<feature type="transmembrane region" description="Helical" evidence="1">
    <location>
        <begin position="204"/>
        <end position="222"/>
    </location>
</feature>
<evidence type="ECO:0000313" key="2">
    <source>
        <dbReference type="EMBL" id="RCR69715.1"/>
    </source>
</evidence>
<organism evidence="2 3">
    <name type="scientific">Larkinella punicea</name>
    <dbReference type="NCBI Taxonomy" id="2315727"/>
    <lineage>
        <taxon>Bacteria</taxon>
        <taxon>Pseudomonadati</taxon>
        <taxon>Bacteroidota</taxon>
        <taxon>Cytophagia</taxon>
        <taxon>Cytophagales</taxon>
        <taxon>Spirosomataceae</taxon>
        <taxon>Larkinella</taxon>
    </lineage>
</organism>
<comment type="caution">
    <text evidence="2">The sequence shown here is derived from an EMBL/GenBank/DDBJ whole genome shotgun (WGS) entry which is preliminary data.</text>
</comment>
<keyword evidence="1" id="KW-1133">Transmembrane helix</keyword>
<keyword evidence="1" id="KW-0812">Transmembrane</keyword>
<accession>A0A368JQX2</accession>
<name>A0A368JQX2_9BACT</name>
<proteinExistence type="predicted"/>
<feature type="transmembrane region" description="Helical" evidence="1">
    <location>
        <begin position="335"/>
        <end position="356"/>
    </location>
</feature>
<evidence type="ECO:0008006" key="4">
    <source>
        <dbReference type="Google" id="ProtNLM"/>
    </source>
</evidence>
<dbReference type="AlphaFoldDB" id="A0A368JQX2"/>
<dbReference type="EMBL" id="QOWE01000007">
    <property type="protein sequence ID" value="RCR69715.1"/>
    <property type="molecule type" value="Genomic_DNA"/>
</dbReference>
<protein>
    <recommendedName>
        <fullName evidence="4">Glycosyltransferase RgtA/B/C/D-like domain-containing protein</fullName>
    </recommendedName>
</protein>
<feature type="transmembrane region" description="Helical" evidence="1">
    <location>
        <begin position="122"/>
        <end position="148"/>
    </location>
</feature>
<keyword evidence="3" id="KW-1185">Reference proteome</keyword>
<feature type="transmembrane region" description="Helical" evidence="1">
    <location>
        <begin position="168"/>
        <end position="192"/>
    </location>
</feature>
<reference evidence="2 3" key="1">
    <citation type="submission" date="2018-07" db="EMBL/GenBank/DDBJ databases">
        <title>Genome analysis of Larkinella rosea.</title>
        <authorList>
            <person name="Zhou Z."/>
            <person name="Wang G."/>
        </authorList>
    </citation>
    <scope>NUCLEOTIDE SEQUENCE [LARGE SCALE GENOMIC DNA]</scope>
    <source>
        <strain evidence="3">zzj9</strain>
    </source>
</reference>
<evidence type="ECO:0000256" key="1">
    <source>
        <dbReference type="SAM" id="Phobius"/>
    </source>
</evidence>
<dbReference type="Proteomes" id="UP000253383">
    <property type="component" value="Unassembled WGS sequence"/>
</dbReference>
<keyword evidence="1" id="KW-0472">Membrane</keyword>
<feature type="transmembrane region" description="Helical" evidence="1">
    <location>
        <begin position="251"/>
        <end position="270"/>
    </location>
</feature>
<evidence type="ECO:0000313" key="3">
    <source>
        <dbReference type="Proteomes" id="UP000253383"/>
    </source>
</evidence>
<sequence>MLSFFRVNATLQIVSLLLLLVLIRLPFLLSAPPLLIPELNWMLVGEQMNNGNLLYRDIWDSVSPLSALVYWLLDLTFGRSLLAYHVAGTAVAAFQVFYFNWMMNARDIYPDRNWIPGLIYALFLNMSFDCSTLSPVLLSTTFLLLAFGTIIKQMDRRGATDEVFEVGFYISLAALFYLPSALFILWALMALLLFTGASFRQHSLLIFGFAFPILLTVLYYYLADSLTDLNRNLLSSVFRVRQYDLTDFQTLLASMFLPFAMGTLGLLSLFRQTTRYVNFQQRCQQIMMIWAVTAIVSVALMPFLAPMLFISFVPALAFFASYYFQGIRREWMAELIFLGVFVFTLLILYQGALGLVPRWELGRLSALQVKTSPIDRHIQQQRILVIGEDISAYRNNQAATPYLNWDLAKYDLRNLDNYESVISVYDHFRKDPPSYIIDKESVIKKLFQRAPSLSTMYEKTELEGVYRRKEEAINN</sequence>
<gene>
    <name evidence="2" type="ORF">DUE52_10245</name>
</gene>
<dbReference type="RefSeq" id="WP_114405909.1">
    <property type="nucleotide sequence ID" value="NZ_QOWE01000007.1"/>
</dbReference>